<evidence type="ECO:0000256" key="1">
    <source>
        <dbReference type="SAM" id="MobiDB-lite"/>
    </source>
</evidence>
<keyword evidence="3" id="KW-1185">Reference proteome</keyword>
<dbReference type="EMBL" id="VOFY01000023">
    <property type="protein sequence ID" value="KAA8580166.1"/>
    <property type="molecule type" value="Genomic_DNA"/>
</dbReference>
<evidence type="ECO:0000313" key="3">
    <source>
        <dbReference type="Proteomes" id="UP000327493"/>
    </source>
</evidence>
<reference evidence="2 3" key="1">
    <citation type="submission" date="2019-08" db="EMBL/GenBank/DDBJ databases">
        <title>A chromosome-level genome assembly, high-density linkage maps, and genome scans reveal the genomic architecture of hybrid incompatibilities underlying speciation via character displacement in darters (Percidae: Etheostominae).</title>
        <authorList>
            <person name="Moran R.L."/>
            <person name="Catchen J.M."/>
            <person name="Fuller R.C."/>
        </authorList>
    </citation>
    <scope>NUCLEOTIDE SEQUENCE [LARGE SCALE GENOMIC DNA]</scope>
    <source>
        <strain evidence="2">EspeVRDwgs_2016</strain>
        <tissue evidence="2">Muscle</tissue>
    </source>
</reference>
<sequence>MQSEEGFRLESLLFQSLSETNRRLQVILDGGGNRTREKPGQVSADGDRCEVKRSKASPNLLEGSAIAGITSEEESMIRTQNRPAAP</sequence>
<name>A0A5J5CI01_9PERO</name>
<evidence type="ECO:0000313" key="2">
    <source>
        <dbReference type="EMBL" id="KAA8580166.1"/>
    </source>
</evidence>
<proteinExistence type="predicted"/>
<organism evidence="2 3">
    <name type="scientific">Etheostoma spectabile</name>
    <name type="common">orangethroat darter</name>
    <dbReference type="NCBI Taxonomy" id="54343"/>
    <lineage>
        <taxon>Eukaryota</taxon>
        <taxon>Metazoa</taxon>
        <taxon>Chordata</taxon>
        <taxon>Craniata</taxon>
        <taxon>Vertebrata</taxon>
        <taxon>Euteleostomi</taxon>
        <taxon>Actinopterygii</taxon>
        <taxon>Neopterygii</taxon>
        <taxon>Teleostei</taxon>
        <taxon>Neoteleostei</taxon>
        <taxon>Acanthomorphata</taxon>
        <taxon>Eupercaria</taxon>
        <taxon>Perciformes</taxon>
        <taxon>Percoidei</taxon>
        <taxon>Percidae</taxon>
        <taxon>Etheostomatinae</taxon>
        <taxon>Etheostoma</taxon>
    </lineage>
</organism>
<feature type="compositionally biased region" description="Basic and acidic residues" evidence="1">
    <location>
        <begin position="34"/>
        <end position="53"/>
    </location>
</feature>
<feature type="region of interest" description="Disordered" evidence="1">
    <location>
        <begin position="30"/>
        <end position="86"/>
    </location>
</feature>
<protein>
    <submittedName>
        <fullName evidence="2">Uncharacterized protein</fullName>
    </submittedName>
</protein>
<accession>A0A5J5CI01</accession>
<gene>
    <name evidence="2" type="ORF">FQN60_005701</name>
</gene>
<dbReference type="Proteomes" id="UP000327493">
    <property type="component" value="Chromosome 23"/>
</dbReference>
<feature type="compositionally biased region" description="Polar residues" evidence="1">
    <location>
        <begin position="77"/>
        <end position="86"/>
    </location>
</feature>
<comment type="caution">
    <text evidence="2">The sequence shown here is derived from an EMBL/GenBank/DDBJ whole genome shotgun (WGS) entry which is preliminary data.</text>
</comment>
<dbReference type="AlphaFoldDB" id="A0A5J5CI01"/>